<dbReference type="Proteomes" id="UP000002039">
    <property type="component" value="Unassembled WGS sequence"/>
</dbReference>
<proteinExistence type="predicted"/>
<dbReference type="SUPFAM" id="SSF52833">
    <property type="entry name" value="Thioredoxin-like"/>
    <property type="match status" value="2"/>
</dbReference>
<dbReference type="RefSeq" id="XP_045273930.1">
    <property type="nucleotide sequence ID" value="XM_045416994.1"/>
</dbReference>
<dbReference type="PRINTS" id="PR00421">
    <property type="entry name" value="THIOREDOXIN"/>
</dbReference>
<feature type="compositionally biased region" description="Low complexity" evidence="7">
    <location>
        <begin position="270"/>
        <end position="289"/>
    </location>
</feature>
<evidence type="ECO:0000256" key="5">
    <source>
        <dbReference type="ARBA" id="ARBA00023235"/>
    </source>
</evidence>
<dbReference type="InterPro" id="IPR017937">
    <property type="entry name" value="Thioredoxin_CS"/>
</dbReference>
<keyword evidence="6" id="KW-0676">Redox-active center</keyword>
<dbReference type="PROSITE" id="PS51352">
    <property type="entry name" value="THIOREDOXIN_2"/>
    <property type="match status" value="1"/>
</dbReference>
<evidence type="ECO:0000256" key="1">
    <source>
        <dbReference type="ARBA" id="ARBA00001182"/>
    </source>
</evidence>
<evidence type="ECO:0000313" key="11">
    <source>
        <dbReference type="Proteomes" id="UP000002039"/>
    </source>
</evidence>
<evidence type="ECO:0000256" key="7">
    <source>
        <dbReference type="SAM" id="MobiDB-lite"/>
    </source>
</evidence>
<dbReference type="EMBL" id="EQ999974">
    <property type="protein sequence ID" value="EEQ86364.1"/>
    <property type="molecule type" value="Genomic_DNA"/>
</dbReference>
<evidence type="ECO:0000259" key="9">
    <source>
        <dbReference type="PROSITE" id="PS51352"/>
    </source>
</evidence>
<reference evidence="11" key="1">
    <citation type="journal article" date="2015" name="PLoS Genet.">
        <title>The dynamic genome and transcriptome of the human fungal pathogen Blastomyces and close relative Emmonsia.</title>
        <authorList>
            <person name="Munoz J.F."/>
            <person name="Gauthier G.M."/>
            <person name="Desjardins C.A."/>
            <person name="Gallo J.E."/>
            <person name="Holder J."/>
            <person name="Sullivan T.D."/>
            <person name="Marty A.J."/>
            <person name="Carmen J.C."/>
            <person name="Chen Z."/>
            <person name="Ding L."/>
            <person name="Gujja S."/>
            <person name="Magrini V."/>
            <person name="Misas E."/>
            <person name="Mitreva M."/>
            <person name="Priest M."/>
            <person name="Saif S."/>
            <person name="Whiston E.A."/>
            <person name="Young S."/>
            <person name="Zeng Q."/>
            <person name="Goldman W.E."/>
            <person name="Mardis E.R."/>
            <person name="Taylor J.W."/>
            <person name="McEwen J.G."/>
            <person name="Clay O.K."/>
            <person name="Klein B.S."/>
            <person name="Cuomo C.A."/>
        </authorList>
    </citation>
    <scope>NUCLEOTIDE SEQUENCE [LARGE SCALE GENOMIC DNA]</scope>
    <source>
        <strain evidence="11">ER-3 / ATCC MYA-2586</strain>
    </source>
</reference>
<accession>A0ABP2ERP3</accession>
<dbReference type="CDD" id="cd03002">
    <property type="entry name" value="PDI_a_MPD1_like"/>
    <property type="match status" value="1"/>
</dbReference>
<evidence type="ECO:0000256" key="4">
    <source>
        <dbReference type="ARBA" id="ARBA00023157"/>
    </source>
</evidence>
<feature type="chain" id="PRO_5045474265" description="protein disulfide-isomerase" evidence="8">
    <location>
        <begin position="25"/>
        <end position="485"/>
    </location>
</feature>
<sequence length="485" mass="53437">MFKKSSAILLIAAFLETLPLIANGLYTRNSPVLQVDEINYNNLIAKSNHASIVEFYAPWCGHCKNLKPAYEKVAKSLEGLVKVAAVNCDDDSNKQFCRQMGVKGFPTLKVITPSKHPGKPRVDDYQGPRTAKAIVDYVVEMIPNHIKRLQDENIDGWLQEANDTAKLILFTEKGSTSALLRSLAIDYLGSISIAQIRNKETSAVETFGVNKFPTLVLLPGGTKEPITYDGEMKKQPISEFLSRVAKPNPDPAPTKSKKSKSDSGDDDDATTTSKTTESSEPSSTDSASTQPKTPPIPTISTDSKLREACLAPKTGTCVLALVAMPEKISADTVPAPGTVQALNSLAEIAHKHSLRKSHLFPFYTLPDAVKDVGFLRSKLELKRDVAIDIIALNVKRGWWRHYDAGADGDWSVTKLEAWIDAIRMGEGAKTKLPEGIVPDEEEQKEKKEPRKEATDKQPEKETEKELEQGEKNEFEKEEPTGHSEL</sequence>
<dbReference type="Gene3D" id="3.40.30.10">
    <property type="entry name" value="Glutaredoxin"/>
    <property type="match status" value="2"/>
</dbReference>
<dbReference type="PANTHER" id="PTHR45815">
    <property type="entry name" value="PROTEIN DISULFIDE-ISOMERASE A6"/>
    <property type="match status" value="1"/>
</dbReference>
<dbReference type="InterPro" id="IPR013766">
    <property type="entry name" value="Thioredoxin_domain"/>
</dbReference>
<protein>
    <recommendedName>
        <fullName evidence="3">protein disulfide-isomerase</fullName>
        <ecNumber evidence="3">5.3.4.1</ecNumber>
    </recommendedName>
</protein>
<feature type="region of interest" description="Disordered" evidence="7">
    <location>
        <begin position="430"/>
        <end position="485"/>
    </location>
</feature>
<evidence type="ECO:0000256" key="6">
    <source>
        <dbReference type="ARBA" id="ARBA00023284"/>
    </source>
</evidence>
<dbReference type="GeneID" id="69024070"/>
<keyword evidence="4" id="KW-1015">Disulfide bond</keyword>
<dbReference type="Pfam" id="PF24541">
    <property type="entry name" value="Thioredox_PDIA6_C"/>
    <property type="match status" value="1"/>
</dbReference>
<evidence type="ECO:0000256" key="8">
    <source>
        <dbReference type="SAM" id="SignalP"/>
    </source>
</evidence>
<dbReference type="InterPro" id="IPR057305">
    <property type="entry name" value="Thioredox_PDIA6_C"/>
</dbReference>
<feature type="domain" description="Thioredoxin" evidence="9">
    <location>
        <begin position="14"/>
        <end position="143"/>
    </location>
</feature>
<feature type="region of interest" description="Disordered" evidence="7">
    <location>
        <begin position="242"/>
        <end position="303"/>
    </location>
</feature>
<evidence type="ECO:0000313" key="10">
    <source>
        <dbReference type="EMBL" id="EEQ86364.1"/>
    </source>
</evidence>
<dbReference type="EC" id="5.3.4.1" evidence="3"/>
<feature type="signal peptide" evidence="8">
    <location>
        <begin position="1"/>
        <end position="24"/>
    </location>
</feature>
<dbReference type="Pfam" id="PF00085">
    <property type="entry name" value="Thioredoxin"/>
    <property type="match status" value="1"/>
</dbReference>
<feature type="compositionally biased region" description="Basic and acidic residues" evidence="7">
    <location>
        <begin position="443"/>
        <end position="485"/>
    </location>
</feature>
<organism evidence="10 11">
    <name type="scientific">Ajellomyces dermatitidis (strain ER-3 / ATCC MYA-2586)</name>
    <name type="common">Blastomyces dermatitidis</name>
    <dbReference type="NCBI Taxonomy" id="559297"/>
    <lineage>
        <taxon>Eukaryota</taxon>
        <taxon>Fungi</taxon>
        <taxon>Dikarya</taxon>
        <taxon>Ascomycota</taxon>
        <taxon>Pezizomycotina</taxon>
        <taxon>Eurotiomycetes</taxon>
        <taxon>Eurotiomycetidae</taxon>
        <taxon>Onygenales</taxon>
        <taxon>Ajellomycetaceae</taxon>
        <taxon>Blastomyces</taxon>
    </lineage>
</organism>
<keyword evidence="8" id="KW-0732">Signal</keyword>
<evidence type="ECO:0000256" key="3">
    <source>
        <dbReference type="ARBA" id="ARBA00012723"/>
    </source>
</evidence>
<name>A0ABP2ERP3_AJEDR</name>
<gene>
    <name evidence="10" type="ORF">BDCG_01484</name>
</gene>
<evidence type="ECO:0000256" key="2">
    <source>
        <dbReference type="ARBA" id="ARBA00004319"/>
    </source>
</evidence>
<dbReference type="InterPro" id="IPR036249">
    <property type="entry name" value="Thioredoxin-like_sf"/>
</dbReference>
<comment type="subcellular location">
    <subcellularLocation>
        <location evidence="2">Endoplasmic reticulum lumen</location>
    </subcellularLocation>
</comment>
<dbReference type="PROSITE" id="PS00194">
    <property type="entry name" value="THIOREDOXIN_1"/>
    <property type="match status" value="1"/>
</dbReference>
<dbReference type="PANTHER" id="PTHR45815:SF3">
    <property type="entry name" value="PROTEIN DISULFIDE-ISOMERASE A6"/>
    <property type="match status" value="1"/>
</dbReference>
<keyword evidence="5" id="KW-0413">Isomerase</keyword>
<comment type="catalytic activity">
    <reaction evidence="1">
        <text>Catalyzes the rearrangement of -S-S- bonds in proteins.</text>
        <dbReference type="EC" id="5.3.4.1"/>
    </reaction>
</comment>
<keyword evidence="11" id="KW-1185">Reference proteome</keyword>